<dbReference type="InterPro" id="IPR036412">
    <property type="entry name" value="HAD-like_sf"/>
</dbReference>
<dbReference type="PANTHER" id="PTHR10000:SF25">
    <property type="entry name" value="PHOSPHATASE YKRA-RELATED"/>
    <property type="match status" value="1"/>
</dbReference>
<dbReference type="InterPro" id="IPR006379">
    <property type="entry name" value="HAD-SF_hydro_IIB"/>
</dbReference>
<sequence>MYHKWGKMVVCLAIKAVFFDIDGTLLTDHRVVHQTTIAAINQLKKQGILVGLATGRDPRFVLKYMASLSIDFVVAYNGQYIFSRDGVIFAKELQRVDMENLIAYAQRHKQDVTLGTATGFVGSSIMNMGMGDLSYRITRLIPSWLTRMVNLILNRWVRKLAPQKSENLMGLLQQPIYQMVVLATEFETKKMQKAFPNLEFTRSSHYAADIISKYSSKLAGIARLGESYDFSLSEVMAFGDANNDIDMLRGVGFSVAMGNASRKVKLAATYVTESNNRDGIFQALAAAGLVSEDEHVSE</sequence>
<evidence type="ECO:0000313" key="2">
    <source>
        <dbReference type="Proteomes" id="UP001549055"/>
    </source>
</evidence>
<dbReference type="EMBL" id="JBEPMK010000008">
    <property type="protein sequence ID" value="MET3645220.1"/>
    <property type="molecule type" value="Genomic_DNA"/>
</dbReference>
<dbReference type="PANTHER" id="PTHR10000">
    <property type="entry name" value="PHOSPHOSERINE PHOSPHATASE"/>
    <property type="match status" value="1"/>
</dbReference>
<dbReference type="Pfam" id="PF08282">
    <property type="entry name" value="Hydrolase_3"/>
    <property type="match status" value="1"/>
</dbReference>
<dbReference type="InterPro" id="IPR023214">
    <property type="entry name" value="HAD_sf"/>
</dbReference>
<dbReference type="SFLD" id="SFLDS00003">
    <property type="entry name" value="Haloacid_Dehalogenase"/>
    <property type="match status" value="1"/>
</dbReference>
<gene>
    <name evidence="1" type="ORF">ABID27_001869</name>
</gene>
<protein>
    <submittedName>
        <fullName evidence="1">Hydroxymethylpyrimidine pyrophosphatase-like HAD family hydrolase</fullName>
    </submittedName>
</protein>
<dbReference type="Proteomes" id="UP001549055">
    <property type="component" value="Unassembled WGS sequence"/>
</dbReference>
<dbReference type="Gene3D" id="3.30.1240.10">
    <property type="match status" value="1"/>
</dbReference>
<evidence type="ECO:0000313" key="1">
    <source>
        <dbReference type="EMBL" id="MET3645220.1"/>
    </source>
</evidence>
<organism evidence="1 2">
    <name type="scientific">Streptococcus gallinaceus</name>
    <dbReference type="NCBI Taxonomy" id="165758"/>
    <lineage>
        <taxon>Bacteria</taxon>
        <taxon>Bacillati</taxon>
        <taxon>Bacillota</taxon>
        <taxon>Bacilli</taxon>
        <taxon>Lactobacillales</taxon>
        <taxon>Streptococcaceae</taxon>
        <taxon>Streptococcus</taxon>
    </lineage>
</organism>
<dbReference type="Gene3D" id="3.40.50.1000">
    <property type="entry name" value="HAD superfamily/HAD-like"/>
    <property type="match status" value="1"/>
</dbReference>
<dbReference type="SFLD" id="SFLDG01140">
    <property type="entry name" value="C2.B:_Phosphomannomutase_and_P"/>
    <property type="match status" value="1"/>
</dbReference>
<accession>A0ABV2JMT1</accession>
<dbReference type="PROSITE" id="PS01228">
    <property type="entry name" value="COF_1"/>
    <property type="match status" value="1"/>
</dbReference>
<name>A0ABV2JMT1_9STRE</name>
<keyword evidence="2" id="KW-1185">Reference proteome</keyword>
<proteinExistence type="predicted"/>
<dbReference type="PROSITE" id="PS01229">
    <property type="entry name" value="COF_2"/>
    <property type="match status" value="1"/>
</dbReference>
<reference evidence="1 2" key="1">
    <citation type="submission" date="2024-06" db="EMBL/GenBank/DDBJ databases">
        <title>Genomic Encyclopedia of Type Strains, Phase IV (KMG-IV): sequencing the most valuable type-strain genomes for metagenomic binning, comparative biology and taxonomic classification.</title>
        <authorList>
            <person name="Goeker M."/>
        </authorList>
    </citation>
    <scope>NUCLEOTIDE SEQUENCE [LARGE SCALE GENOMIC DNA]</scope>
    <source>
        <strain evidence="1 2">DSM 15349</strain>
    </source>
</reference>
<dbReference type="SUPFAM" id="SSF56784">
    <property type="entry name" value="HAD-like"/>
    <property type="match status" value="1"/>
</dbReference>
<dbReference type="NCBIfam" id="TIGR01484">
    <property type="entry name" value="HAD-SF-IIB"/>
    <property type="match status" value="1"/>
</dbReference>
<comment type="caution">
    <text evidence="1">The sequence shown here is derived from an EMBL/GenBank/DDBJ whole genome shotgun (WGS) entry which is preliminary data.</text>
</comment>